<dbReference type="GO" id="GO:0000155">
    <property type="term" value="F:phosphorelay sensor kinase activity"/>
    <property type="evidence" value="ECO:0007669"/>
    <property type="project" value="InterPro"/>
</dbReference>
<feature type="transmembrane region" description="Helical" evidence="1">
    <location>
        <begin position="303"/>
        <end position="324"/>
    </location>
</feature>
<keyword evidence="4" id="KW-1185">Reference proteome</keyword>
<keyword evidence="1" id="KW-0472">Membrane</keyword>
<keyword evidence="1" id="KW-0812">Transmembrane</keyword>
<organism evidence="3 4">
    <name type="scientific">Sulfidibacter corallicola</name>
    <dbReference type="NCBI Taxonomy" id="2818388"/>
    <lineage>
        <taxon>Bacteria</taxon>
        <taxon>Pseudomonadati</taxon>
        <taxon>Acidobacteriota</taxon>
        <taxon>Holophagae</taxon>
        <taxon>Acanthopleuribacterales</taxon>
        <taxon>Acanthopleuribacteraceae</taxon>
        <taxon>Sulfidibacter</taxon>
    </lineage>
</organism>
<name>A0A8A4TSL8_SULCO</name>
<dbReference type="InterPro" id="IPR010559">
    <property type="entry name" value="Sig_transdc_His_kin_internal"/>
</dbReference>
<feature type="transmembrane region" description="Helical" evidence="1">
    <location>
        <begin position="188"/>
        <end position="208"/>
    </location>
</feature>
<proteinExistence type="predicted"/>
<accession>A0A8A4TSL8</accession>
<keyword evidence="1" id="KW-1133">Transmembrane helix</keyword>
<dbReference type="AlphaFoldDB" id="A0A8A4TSL8"/>
<feature type="transmembrane region" description="Helical" evidence="1">
    <location>
        <begin position="214"/>
        <end position="235"/>
    </location>
</feature>
<dbReference type="RefSeq" id="WP_237382611.1">
    <property type="nucleotide sequence ID" value="NZ_CP071793.1"/>
</dbReference>
<feature type="transmembrane region" description="Helical" evidence="1">
    <location>
        <begin position="256"/>
        <end position="283"/>
    </location>
</feature>
<gene>
    <name evidence="3" type="ORF">J3U87_08525</name>
</gene>
<keyword evidence="3" id="KW-0808">Transferase</keyword>
<evidence type="ECO:0000313" key="3">
    <source>
        <dbReference type="EMBL" id="QTD52503.1"/>
    </source>
</evidence>
<keyword evidence="3" id="KW-0418">Kinase</keyword>
<dbReference type="KEGG" id="scor:J3U87_08525"/>
<feature type="transmembrane region" description="Helical" evidence="1">
    <location>
        <begin position="336"/>
        <end position="362"/>
    </location>
</feature>
<dbReference type="EMBL" id="CP071793">
    <property type="protein sequence ID" value="QTD52503.1"/>
    <property type="molecule type" value="Genomic_DNA"/>
</dbReference>
<dbReference type="Proteomes" id="UP000663929">
    <property type="component" value="Chromosome"/>
</dbReference>
<dbReference type="Pfam" id="PF06580">
    <property type="entry name" value="His_kinase"/>
    <property type="match status" value="1"/>
</dbReference>
<dbReference type="GO" id="GO:0016020">
    <property type="term" value="C:membrane"/>
    <property type="evidence" value="ECO:0007669"/>
    <property type="project" value="InterPro"/>
</dbReference>
<protein>
    <submittedName>
        <fullName evidence="3">Histidine kinase</fullName>
    </submittedName>
</protein>
<evidence type="ECO:0000256" key="1">
    <source>
        <dbReference type="SAM" id="Phobius"/>
    </source>
</evidence>
<dbReference type="PANTHER" id="PTHR34220:SF7">
    <property type="entry name" value="SENSOR HISTIDINE KINASE YPDA"/>
    <property type="match status" value="1"/>
</dbReference>
<feature type="transmembrane region" description="Helical" evidence="1">
    <location>
        <begin position="12"/>
        <end position="29"/>
    </location>
</feature>
<evidence type="ECO:0000259" key="2">
    <source>
        <dbReference type="Pfam" id="PF06580"/>
    </source>
</evidence>
<sequence length="573" mass="64293">MSVPRKFVIPPGSTYVLVVIPAALLFLYGPGGWHSYYAYELLFGDRIHWAEEVRFWPESGDCGQAPATTEWAYRVPVHHGHWEMEADFRWEADPGFEDPAVYVNVMGAYELYWDGARLATNGKLGVDRADEIPGFYHVVHRLPREAVSAGNHRLRLHLSNYHVVKMDLQPVQLVVGEQRDLVRNPLRLTAWTFLLAGMFLLCGCFYTTSYVVDAGSSDVLVFGSMALALCALALLEYGKYVFDYAYYLHFHRMEAIAWLTIVIALLLPTFCSKCFGLSLWPVAGVGLAVVWTKWQGWDYDLSAWLHMAVGLSISWAQAMTAVLARRPGSRETAFGLTACFAIVAAYDVTLFLGFAVLVLAMMRALAVRWAESNRREQAARLRNSRLELELLRKQLQPHFLMNTLTSLVAWIEEQPDQAVEMIEALAEELSMLNHMSKRTLVPLSEEIELCRAHLKVLAFRHEQQFHLSADGDETILVPPAVCHTLVENGLTHMEPDDRGLNFELASRSGRHEAHITFTAYGLLPATESAPVAGTGTRYIEARLEEAFGDGWRMSAGPVAGGWQTRIELDCKGA</sequence>
<dbReference type="PANTHER" id="PTHR34220">
    <property type="entry name" value="SENSOR HISTIDINE KINASE YPDA"/>
    <property type="match status" value="1"/>
</dbReference>
<reference evidence="3" key="1">
    <citation type="submission" date="2021-03" db="EMBL/GenBank/DDBJ databases">
        <title>Acanthopleuribacteraceae sp. M133.</title>
        <authorList>
            <person name="Wang G."/>
        </authorList>
    </citation>
    <scope>NUCLEOTIDE SEQUENCE</scope>
    <source>
        <strain evidence="3">M133</strain>
    </source>
</reference>
<evidence type="ECO:0000313" key="4">
    <source>
        <dbReference type="Proteomes" id="UP000663929"/>
    </source>
</evidence>
<dbReference type="InterPro" id="IPR050640">
    <property type="entry name" value="Bact_2-comp_sensor_kinase"/>
</dbReference>
<feature type="domain" description="Signal transduction histidine kinase internal region" evidence="2">
    <location>
        <begin position="387"/>
        <end position="465"/>
    </location>
</feature>